<keyword evidence="7" id="KW-1133">Transmembrane helix</keyword>
<sequence length="546" mass="63474">MFIFLRTPPPFDFVYSKGNNICDHSSLLPDRLPHLKNVSSKLIDIDFHYKILNFACENHPKFVIFVSSSTVNFKKREAIRTTWGKNKSSPILFALGSVENQTIQSKINDENKKYSDIIQGNFVDTYKNLSYKQVMMLKYVNDYCSNSMYLVKMDDDVFVNMPQLTNFIHNDLSPNYTHNLILGDVYINAPVLREPSKWRVTPEEFLPNVYPTYCPGYRIIYSMDIVHYLYRQSHNTAVKYFWIDDVYVSGILATKLKDVHKDIGPLTATDKMVKEYLKACEDQHPEFLIFISSSTVNFKNRAAIRSTWGKNQSSPILFALGSVQNEEIQSKINAENEKYSDIIQGSFLDTYRNLTYKHVMMLKYVNDYCSNAIYLVKIDDDVFVNMPQLTNFIHNDLSPNHTHQMGDVLKDSPVLRKKSKWRVSSEEFLSNVYPTYCPGWRIIYSMDIVQYLYRQSQNTAVIFFWIDDVFVSGILAAKLKDVHKNIGPLTMTHTTVKQYLKGSKRYSCFVFSSFSFDVNQNGPLMEFLRNQTSCFSVANRLNWINK</sequence>
<dbReference type="GO" id="GO:0006493">
    <property type="term" value="P:protein O-linked glycosylation"/>
    <property type="evidence" value="ECO:0007669"/>
    <property type="project" value="TreeGrafter"/>
</dbReference>
<keyword evidence="4" id="KW-0808">Transferase</keyword>
<dbReference type="GO" id="GO:0000139">
    <property type="term" value="C:Golgi membrane"/>
    <property type="evidence" value="ECO:0007669"/>
    <property type="project" value="UniProtKB-SubCell"/>
</dbReference>
<dbReference type="Gene3D" id="3.90.550.50">
    <property type="match status" value="2"/>
</dbReference>
<gene>
    <name evidence="11" type="ORF">MELIAE_LOCUS12829</name>
</gene>
<evidence type="ECO:0000256" key="6">
    <source>
        <dbReference type="ARBA" id="ARBA00022968"/>
    </source>
</evidence>
<comment type="subcellular location">
    <subcellularLocation>
        <location evidence="1">Golgi apparatus membrane</location>
        <topology evidence="1">Single-pass type II membrane protein</topology>
    </subcellularLocation>
</comment>
<keyword evidence="6" id="KW-0735">Signal-anchor</keyword>
<dbReference type="PANTHER" id="PTHR11214">
    <property type="entry name" value="BETA-1,3-N-ACETYLGLUCOSAMINYLTRANSFERASE"/>
    <property type="match status" value="1"/>
</dbReference>
<accession>A0A9P0BJ53</accession>
<dbReference type="InterPro" id="IPR002659">
    <property type="entry name" value="Glyco_trans_31"/>
</dbReference>
<dbReference type="Pfam" id="PF01762">
    <property type="entry name" value="Galactosyl_T"/>
    <property type="match status" value="2"/>
</dbReference>
<dbReference type="PANTHER" id="PTHR11214:SF376">
    <property type="entry name" value="HEXOSYLTRANSFERASE"/>
    <property type="match status" value="1"/>
</dbReference>
<evidence type="ECO:0000313" key="12">
    <source>
        <dbReference type="Proteomes" id="UP001154078"/>
    </source>
</evidence>
<keyword evidence="5" id="KW-0812">Transmembrane</keyword>
<dbReference type="OrthoDB" id="115198at2759"/>
<evidence type="ECO:0000256" key="9">
    <source>
        <dbReference type="ARBA" id="ARBA00023136"/>
    </source>
</evidence>
<keyword evidence="9" id="KW-0472">Membrane</keyword>
<evidence type="ECO:0000256" key="7">
    <source>
        <dbReference type="ARBA" id="ARBA00022989"/>
    </source>
</evidence>
<evidence type="ECO:0008006" key="13">
    <source>
        <dbReference type="Google" id="ProtNLM"/>
    </source>
</evidence>
<evidence type="ECO:0000256" key="10">
    <source>
        <dbReference type="ARBA" id="ARBA00023180"/>
    </source>
</evidence>
<reference evidence="11" key="1">
    <citation type="submission" date="2021-12" db="EMBL/GenBank/DDBJ databases">
        <authorList>
            <person name="King R."/>
        </authorList>
    </citation>
    <scope>NUCLEOTIDE SEQUENCE</scope>
</reference>
<protein>
    <recommendedName>
        <fullName evidence="13">Hexosyltransferase</fullName>
    </recommendedName>
</protein>
<keyword evidence="10" id="KW-0325">Glycoprotein</keyword>
<keyword evidence="3" id="KW-0328">Glycosyltransferase</keyword>
<evidence type="ECO:0000256" key="5">
    <source>
        <dbReference type="ARBA" id="ARBA00022692"/>
    </source>
</evidence>
<dbReference type="FunFam" id="3.90.550.50:FF:000001">
    <property type="entry name" value="Hexosyltransferase"/>
    <property type="match status" value="2"/>
</dbReference>
<evidence type="ECO:0000256" key="2">
    <source>
        <dbReference type="ARBA" id="ARBA00008661"/>
    </source>
</evidence>
<proteinExistence type="inferred from homology"/>
<dbReference type="EMBL" id="OV121140">
    <property type="protein sequence ID" value="CAH0564226.1"/>
    <property type="molecule type" value="Genomic_DNA"/>
</dbReference>
<keyword evidence="8" id="KW-0333">Golgi apparatus</keyword>
<evidence type="ECO:0000256" key="8">
    <source>
        <dbReference type="ARBA" id="ARBA00023034"/>
    </source>
</evidence>
<organism evidence="11 12">
    <name type="scientific">Brassicogethes aeneus</name>
    <name type="common">Rape pollen beetle</name>
    <name type="synonym">Meligethes aeneus</name>
    <dbReference type="NCBI Taxonomy" id="1431903"/>
    <lineage>
        <taxon>Eukaryota</taxon>
        <taxon>Metazoa</taxon>
        <taxon>Ecdysozoa</taxon>
        <taxon>Arthropoda</taxon>
        <taxon>Hexapoda</taxon>
        <taxon>Insecta</taxon>
        <taxon>Pterygota</taxon>
        <taxon>Neoptera</taxon>
        <taxon>Endopterygota</taxon>
        <taxon>Coleoptera</taxon>
        <taxon>Polyphaga</taxon>
        <taxon>Cucujiformia</taxon>
        <taxon>Nitidulidae</taxon>
        <taxon>Meligethinae</taxon>
        <taxon>Brassicogethes</taxon>
    </lineage>
</organism>
<evidence type="ECO:0000256" key="3">
    <source>
        <dbReference type="ARBA" id="ARBA00022676"/>
    </source>
</evidence>
<comment type="similarity">
    <text evidence="2">Belongs to the glycosyltransferase 31 family.</text>
</comment>
<evidence type="ECO:0000313" key="11">
    <source>
        <dbReference type="EMBL" id="CAH0564226.1"/>
    </source>
</evidence>
<dbReference type="Proteomes" id="UP001154078">
    <property type="component" value="Chromosome 9"/>
</dbReference>
<keyword evidence="12" id="KW-1185">Reference proteome</keyword>
<evidence type="ECO:0000256" key="1">
    <source>
        <dbReference type="ARBA" id="ARBA00004323"/>
    </source>
</evidence>
<evidence type="ECO:0000256" key="4">
    <source>
        <dbReference type="ARBA" id="ARBA00022679"/>
    </source>
</evidence>
<name>A0A9P0BJ53_BRAAE</name>
<dbReference type="AlphaFoldDB" id="A0A9P0BJ53"/>
<dbReference type="GO" id="GO:0016758">
    <property type="term" value="F:hexosyltransferase activity"/>
    <property type="evidence" value="ECO:0007669"/>
    <property type="project" value="InterPro"/>
</dbReference>